<dbReference type="GO" id="GO:0016579">
    <property type="term" value="P:protein deubiquitination"/>
    <property type="evidence" value="ECO:0007669"/>
    <property type="project" value="InterPro"/>
</dbReference>
<feature type="compositionally biased region" description="Polar residues" evidence="1">
    <location>
        <begin position="2398"/>
        <end position="2410"/>
    </location>
</feature>
<feature type="compositionally biased region" description="Polar residues" evidence="1">
    <location>
        <begin position="52"/>
        <end position="66"/>
    </location>
</feature>
<proteinExistence type="predicted"/>
<dbReference type="InterPro" id="IPR050164">
    <property type="entry name" value="Peptidase_C19"/>
</dbReference>
<dbReference type="PROSITE" id="PS00973">
    <property type="entry name" value="USP_2"/>
    <property type="match status" value="1"/>
</dbReference>
<comment type="caution">
    <text evidence="3">The sequence shown here is derived from an EMBL/GenBank/DDBJ whole genome shotgun (WGS) entry which is preliminary data.</text>
</comment>
<dbReference type="Gene3D" id="3.90.70.10">
    <property type="entry name" value="Cysteine proteinases"/>
    <property type="match status" value="1"/>
</dbReference>
<dbReference type="GO" id="GO:0005634">
    <property type="term" value="C:nucleus"/>
    <property type="evidence" value="ECO:0007669"/>
    <property type="project" value="TreeGrafter"/>
</dbReference>
<dbReference type="EMBL" id="CAINUL010000018">
    <property type="protein sequence ID" value="CAD0114960.1"/>
    <property type="molecule type" value="Genomic_DNA"/>
</dbReference>
<feature type="compositionally biased region" description="Basic and acidic residues" evidence="1">
    <location>
        <begin position="23"/>
        <end position="34"/>
    </location>
</feature>
<dbReference type="PANTHER" id="PTHR24006:SF925">
    <property type="entry name" value="UBIQUITINYL HYDROLASE 1"/>
    <property type="match status" value="1"/>
</dbReference>
<dbReference type="PANTHER" id="PTHR24006">
    <property type="entry name" value="UBIQUITIN CARBOXYL-TERMINAL HYDROLASE"/>
    <property type="match status" value="1"/>
</dbReference>
<dbReference type="SUPFAM" id="SSF54001">
    <property type="entry name" value="Cysteine proteinases"/>
    <property type="match status" value="1"/>
</dbReference>
<feature type="domain" description="USP" evidence="2">
    <location>
        <begin position="1467"/>
        <end position="1793"/>
    </location>
</feature>
<reference evidence="3" key="1">
    <citation type="submission" date="2020-06" db="EMBL/GenBank/DDBJ databases">
        <authorList>
            <person name="Onetto C."/>
        </authorList>
    </citation>
    <scope>NUCLEOTIDE SEQUENCE</scope>
</reference>
<feature type="compositionally biased region" description="Polar residues" evidence="1">
    <location>
        <begin position="7"/>
        <end position="17"/>
    </location>
</feature>
<dbReference type="PROSITE" id="PS50235">
    <property type="entry name" value="USP_3"/>
    <property type="match status" value="1"/>
</dbReference>
<dbReference type="InterPro" id="IPR021905">
    <property type="entry name" value="DUF3517"/>
</dbReference>
<dbReference type="InterPro" id="IPR028889">
    <property type="entry name" value="USP"/>
</dbReference>
<name>A0A9N8KWV1_9PEZI</name>
<dbReference type="Pfam" id="PF12030">
    <property type="entry name" value="DUF3517"/>
    <property type="match status" value="1"/>
</dbReference>
<dbReference type="PROSITE" id="PS00972">
    <property type="entry name" value="USP_1"/>
    <property type="match status" value="1"/>
</dbReference>
<evidence type="ECO:0000313" key="3">
    <source>
        <dbReference type="EMBL" id="CAD0114960.1"/>
    </source>
</evidence>
<evidence type="ECO:0000313" key="4">
    <source>
        <dbReference type="Proteomes" id="UP000745764"/>
    </source>
</evidence>
<gene>
    <name evidence="3" type="ORF">AWRI4620_LOCUS9215</name>
</gene>
<keyword evidence="4" id="KW-1185">Reference proteome</keyword>
<dbReference type="GO" id="GO:0004843">
    <property type="term" value="F:cysteine-type deubiquitinase activity"/>
    <property type="evidence" value="ECO:0007669"/>
    <property type="project" value="InterPro"/>
</dbReference>
<dbReference type="OrthoDB" id="420187at2759"/>
<dbReference type="Pfam" id="PF00443">
    <property type="entry name" value="UCH"/>
    <property type="match status" value="1"/>
</dbReference>
<accession>A0A9N8KWV1</accession>
<feature type="compositionally biased region" description="Acidic residues" evidence="1">
    <location>
        <begin position="2413"/>
        <end position="2438"/>
    </location>
</feature>
<dbReference type="GO" id="GO:0005829">
    <property type="term" value="C:cytosol"/>
    <property type="evidence" value="ECO:0007669"/>
    <property type="project" value="TreeGrafter"/>
</dbReference>
<evidence type="ECO:0000256" key="1">
    <source>
        <dbReference type="SAM" id="MobiDB-lite"/>
    </source>
</evidence>
<dbReference type="InterPro" id="IPR001394">
    <property type="entry name" value="Peptidase_C19_UCH"/>
</dbReference>
<feature type="region of interest" description="Disordered" evidence="1">
    <location>
        <begin position="2395"/>
        <end position="2438"/>
    </location>
</feature>
<sequence>MDPSPTSPAHSTGQRLSPSALPGRDHVADADTSHSRKRPRLSDEPDSPPPTNADSDTQNTSATGSPTVLEVPQEQSTEPSDITIIMAGDETTVDVHLNSFPFLFDKNDTPEGAAARFAEHCYTKNGPAVEGMICLINWLDGHLRETNEAFDAALKHNTSSSTIFDLYSDNAEFWNHILSCFRGLIGRCSISSDNGLDGSNAWNFFHAILDNLLCMGERLLYTEIAILKQREARRDSTSSPTSSNSPKHSLLFPLWADTFMDMTTRPREFLEPMSAAYHFSVKSVQRRSIGRFQGRAMDAIVTLMEHITSRSENIKSPFATVYGYVALCHHVLYVDRENVGNWLMPYFNKSAKLFDLVYTMTLHTLPKQHLDESSQHVIENFRGFLVDMLRALYFAKHLSAKAVFEMTMEDVANYQNTRGELLVPPEEDNTNSAPDDAAVDDGISFSAIKDDVLEAASIACALKFLNALLRSSSVDLRNRAAEQMGALAWEIRTNKRKFEAGYHRLLEDYTAKFFLANDITGYLLGPQSHATLIGRTTTILAFMAVTGKLTKRDADTIWTVSFHTQQPDDAQSAMNVLQTLPAYMSAFANEYFCNKFRALPLSKFSKEAERLLQKIVTEFLRTSTDGEYQTTYTCIQLLGKIEGSDIPPARQNQLLLSFAHLLLQIHSPRNSRESLRLLELCAAPIALLSHNVTGYVQALSSIVKQTGFSIRVEDIHGRVPFHRCVAELLQFLARAKTEAKFPVLCALWCRLDLITYVLSISSPGDNTAAIEKALWQNVLGEHALTPQLRDMGWRFFIHSYQSGQQGLEAFYNRFINQYLPDISPEFATTETINLFKVQYARQESDMTQLLPIGEELIRFALAVPSEEIANDFKVLLLESLFKGKAVNYPGLAIDGQISVIRQLIAQMSQEGVPATRASEILLNILIESNRYQALLQRPDKSTPSATPQPKSYLPQDSIRVPIRIHRGNAQPQSKLVTINKSASCSELEAAIASETGFASYTVVTAGQKINFAKEPEQSITKLGLREGNVLLVQKRNTFESIQEEANKSAEKSIVEGEIASHLDVLYGILDGTDRKAHCVLQILTLLKFPGPIRAMITAPELPFEQIFPPGASLRLRASVDVISIQLKEQVDVGVADEKFLLRAIHLLVDLLSRPDILQEVTDIWRTAETLLALLRERPVKDVTGQYFGDAAKFTHQILRYIEHFSHETTTVSRDGNKQMALRALYQCLLQGVLVSQSVCLAFVAEGITIPIHLALLITRSDHLRATIPKSIINAVQDERASPELKGFFSKLSLEHLIPTALKQPVICDKAFLVSIEALSADRCLSDDEGLLRTLIDDFAKTLLNMSHLERYGDCFIDKRISGLASLLRCCIQALVVQNKPLNLGSLPSQIFKTLLFPILIIDKKVQPVVASETRNSINDLLRLMCDNIQTLESLATNCEDVAGFCTGDQSFTFPGPDGYVRQEGNYAGLANLGQTCYFNSLLQQLFMNVQFRKFIFDTSVIDPKKQAVLVELKLAFASMQDSYDIFYQPDELVKALNVDHTVQDDAHIFFMTLVGQLEESMPDEQAKNALKAFFRGVNKSQTIGSCKHVSESTDEYFNLSLVVKDKASLEESLEEYTKGAVLEGSDKFRCTTCGSGEGVSVDAVQRTALEHIPDNLVFGLRRFRYETYDGGQKVNDRFDFPEYIDMSKYKLNRLAGVEGPGESDLFQLVGVVVHQGILTFGHYWSYAAERGRSDAEPLRWFRLEDKNVRLSSIAEVLSETCGGPVPSPATSTQGDQSPNLRSDNAYVLFYQPVSSISESAKCLATSSSVLPYTVQAKVCLPQDLEIKITKENEEKLFILNLFSLSHLEFVRSLASKLPTIKIADPSLGSRTTYKLMSMLLRYYTRVVANFESGFSPQSIDYTSLLLQKLACGGKDFARWMLVALLSWGSDKDRSKCLVVHYKRAVRHATKRLVVACLKYLREHDPEYLDTGDAVDSGDQLNIMTATVHSLIDLRSHILERGPAIWGEYFELLRDVAELGPDETCVLLEENVLEWCLEVLLINGDAKLQKKHPDVMKHIAAYPRKLNYVSIVNCIYGLLCKFVDLRGPAAFHTGNRWTDSQTLLLTADEHDYLVERSNSYGNNLVELCMQGLGYLKRSNSSDCPPTLLIGLLTNVDRVSTELYDDAVRALIVNLRCATDWDMIAESVLHCLLERKLKSTTEQDIFREMINVLSSPDVSQQNQPTAWKMFCITMGVFKVHPQMIMQYLAVITRLVLVCDRRILERDARDWLRNSVLVQNVLPKPYVLDQIQLLNHKVWAIKELLAGLAAELNTGMARNFECSIYEYSIDAYQDCGKYLSQVSSSLETELEEWLKSEGPETEADAELETAVQELFDEVSNIDKLLNDHEDCRNSIRDWQDEQSVSDAPSNSNVVEIDNDSDNEFMESDDSLSDAADFGDND</sequence>
<dbReference type="Proteomes" id="UP000745764">
    <property type="component" value="Unassembled WGS sequence"/>
</dbReference>
<dbReference type="InterPro" id="IPR018200">
    <property type="entry name" value="USP_CS"/>
</dbReference>
<dbReference type="InterPro" id="IPR038765">
    <property type="entry name" value="Papain-like_cys_pep_sf"/>
</dbReference>
<organism evidence="3 4">
    <name type="scientific">Aureobasidium uvarum</name>
    <dbReference type="NCBI Taxonomy" id="2773716"/>
    <lineage>
        <taxon>Eukaryota</taxon>
        <taxon>Fungi</taxon>
        <taxon>Dikarya</taxon>
        <taxon>Ascomycota</taxon>
        <taxon>Pezizomycotina</taxon>
        <taxon>Dothideomycetes</taxon>
        <taxon>Dothideomycetidae</taxon>
        <taxon>Dothideales</taxon>
        <taxon>Saccotheciaceae</taxon>
        <taxon>Aureobasidium</taxon>
    </lineage>
</organism>
<feature type="region of interest" description="Disordered" evidence="1">
    <location>
        <begin position="1"/>
        <end position="78"/>
    </location>
</feature>
<evidence type="ECO:0000259" key="2">
    <source>
        <dbReference type="PROSITE" id="PS50235"/>
    </source>
</evidence>
<protein>
    <recommendedName>
        <fullName evidence="2">USP domain-containing protein</fullName>
    </recommendedName>
</protein>